<dbReference type="EMBL" id="JAQGLA010000008">
    <property type="protein sequence ID" value="MDA3625399.1"/>
    <property type="molecule type" value="Genomic_DNA"/>
</dbReference>
<proteinExistence type="predicted"/>
<name>A0ABT4UUP5_9PSEU</name>
<dbReference type="Proteomes" id="UP001210380">
    <property type="component" value="Unassembled WGS sequence"/>
</dbReference>
<dbReference type="NCBIfam" id="NF035953">
    <property type="entry name" value="integrity_Cei"/>
    <property type="match status" value="1"/>
</dbReference>
<feature type="transmembrane region" description="Helical" evidence="1">
    <location>
        <begin position="20"/>
        <end position="37"/>
    </location>
</feature>
<evidence type="ECO:0000313" key="3">
    <source>
        <dbReference type="EMBL" id="MDA3625399.1"/>
    </source>
</evidence>
<gene>
    <name evidence="3" type="primary">cei</name>
    <name evidence="3" type="ORF">OU415_08125</name>
</gene>
<keyword evidence="1" id="KW-1133">Transmembrane helix</keyword>
<keyword evidence="1" id="KW-0472">Membrane</keyword>
<dbReference type="RefSeq" id="WP_270947974.1">
    <property type="nucleotide sequence ID" value="NZ_JAQGLA010000008.1"/>
</dbReference>
<feature type="domain" description="LytR/CpsA/Psr regulator C-terminal" evidence="2">
    <location>
        <begin position="93"/>
        <end position="182"/>
    </location>
</feature>
<accession>A0ABT4UUP5</accession>
<evidence type="ECO:0000313" key="4">
    <source>
        <dbReference type="Proteomes" id="UP001210380"/>
    </source>
</evidence>
<dbReference type="InterPro" id="IPR027381">
    <property type="entry name" value="LytR/CpsA/Psr_C"/>
</dbReference>
<dbReference type="Pfam" id="PF13399">
    <property type="entry name" value="LytR_C"/>
    <property type="match status" value="1"/>
</dbReference>
<reference evidence="3 4" key="1">
    <citation type="submission" date="2022-11" db="EMBL/GenBank/DDBJ databases">
        <title>Draft genome sequence of Saccharopolyspora sp. WRP15-2 isolated from rhizosphere soils of wild rice in Thailand.</title>
        <authorList>
            <person name="Duangmal K."/>
            <person name="Kammanee S."/>
            <person name="Muangham S."/>
        </authorList>
    </citation>
    <scope>NUCLEOTIDE SEQUENCE [LARGE SCALE GENOMIC DNA]</scope>
    <source>
        <strain evidence="3 4">WRP15-2</strain>
    </source>
</reference>
<keyword evidence="4" id="KW-1185">Reference proteome</keyword>
<sequence>MAAVGARGGRRAGYRRRRPLPALLVLACLVVAAGFLWTRVFDSVQGIEAATTCAPPTPPTAAPAGEPMPEQVPLGTMLERDALNSTNPIPPQDVQVRVLNGNGESRQATLVGDELASLGFAKGGADNDPVYVNYDLKCHGQIRFGGAGVSAARTLSLIAPCAQLVRDERPDATIDFALGKKFKDIKTTSEAKQVLQELENWVPQRDQQGGAHQEVSPPQISKDLLEKARDVHC</sequence>
<evidence type="ECO:0000256" key="1">
    <source>
        <dbReference type="SAM" id="Phobius"/>
    </source>
</evidence>
<evidence type="ECO:0000259" key="2">
    <source>
        <dbReference type="Pfam" id="PF13399"/>
    </source>
</evidence>
<protein>
    <submittedName>
        <fullName evidence="3">Envelope integrity protein Cei</fullName>
    </submittedName>
</protein>
<comment type="caution">
    <text evidence="3">The sequence shown here is derived from an EMBL/GenBank/DDBJ whole genome shotgun (WGS) entry which is preliminary data.</text>
</comment>
<keyword evidence="1" id="KW-0812">Transmembrane</keyword>
<organism evidence="3 4">
    <name type="scientific">Saccharopolyspora oryzae</name>
    <dbReference type="NCBI Taxonomy" id="2997343"/>
    <lineage>
        <taxon>Bacteria</taxon>
        <taxon>Bacillati</taxon>
        <taxon>Actinomycetota</taxon>
        <taxon>Actinomycetes</taxon>
        <taxon>Pseudonocardiales</taxon>
        <taxon>Pseudonocardiaceae</taxon>
        <taxon>Saccharopolyspora</taxon>
    </lineage>
</organism>